<dbReference type="GO" id="GO:0044826">
    <property type="term" value="P:viral genome integration into host DNA"/>
    <property type="evidence" value="ECO:0007669"/>
    <property type="project" value="UniProtKB-KW"/>
</dbReference>
<keyword evidence="4" id="KW-0378">Hydrolase</keyword>
<dbReference type="GO" id="GO:0016787">
    <property type="term" value="F:hydrolase activity"/>
    <property type="evidence" value="ECO:0007669"/>
    <property type="project" value="UniProtKB-KW"/>
</dbReference>
<keyword evidence="7" id="KW-1160">Virus entry into host cell</keyword>
<dbReference type="EMBL" id="LR796191">
    <property type="protein sequence ID" value="CAB4126172.1"/>
    <property type="molecule type" value="Genomic_DNA"/>
</dbReference>
<evidence type="ECO:0000313" key="11">
    <source>
        <dbReference type="EMBL" id="CAB4126172.1"/>
    </source>
</evidence>
<evidence type="ECO:0000259" key="9">
    <source>
        <dbReference type="PROSITE" id="PS51898"/>
    </source>
</evidence>
<dbReference type="PROSITE" id="PS51900">
    <property type="entry name" value="CB"/>
    <property type="match status" value="1"/>
</dbReference>
<name>A0A6J5KY07_9CAUD</name>
<accession>A0A6J5KY07</accession>
<evidence type="ECO:0000259" key="10">
    <source>
        <dbReference type="PROSITE" id="PS51900"/>
    </source>
</evidence>
<dbReference type="Pfam" id="PF00589">
    <property type="entry name" value="Phage_integrase"/>
    <property type="match status" value="1"/>
</dbReference>
<dbReference type="PANTHER" id="PTHR30349">
    <property type="entry name" value="PHAGE INTEGRASE-RELATED"/>
    <property type="match status" value="1"/>
</dbReference>
<evidence type="ECO:0000256" key="7">
    <source>
        <dbReference type="ARBA" id="ARBA00023195"/>
    </source>
</evidence>
<dbReference type="InterPro" id="IPR011010">
    <property type="entry name" value="DNA_brk_join_enz"/>
</dbReference>
<keyword evidence="6" id="KW-0233">DNA recombination</keyword>
<evidence type="ECO:0000256" key="1">
    <source>
        <dbReference type="ARBA" id="ARBA00008857"/>
    </source>
</evidence>
<keyword evidence="7" id="KW-1179">Viral genome integration</keyword>
<comment type="similarity">
    <text evidence="1">Belongs to the 'phage' integrase family.</text>
</comment>
<keyword evidence="3" id="KW-0808">Transferase</keyword>
<proteinExistence type="inferred from homology"/>
<evidence type="ECO:0000256" key="2">
    <source>
        <dbReference type="ARBA" id="ARBA00016082"/>
    </source>
</evidence>
<dbReference type="InterPro" id="IPR044068">
    <property type="entry name" value="CB"/>
</dbReference>
<dbReference type="SUPFAM" id="SSF56349">
    <property type="entry name" value="DNA breaking-rejoining enzymes"/>
    <property type="match status" value="1"/>
</dbReference>
<dbReference type="GO" id="GO:0016740">
    <property type="term" value="F:transferase activity"/>
    <property type="evidence" value="ECO:0007669"/>
    <property type="project" value="UniProtKB-KW"/>
</dbReference>
<dbReference type="CDD" id="cd00796">
    <property type="entry name" value="INT_Rci_Hp1_C"/>
    <property type="match status" value="1"/>
</dbReference>
<evidence type="ECO:0000256" key="4">
    <source>
        <dbReference type="ARBA" id="ARBA00022801"/>
    </source>
</evidence>
<sequence>MRRDTKGPRLWLRPEQRDASGHIRRKEEFVIRDGSRQIGTGLGSPDRAGAEERLGQYIAAKYTPPPVARSRSLEAVTVAEVVAYYLTERGPSHSRPKELAAHFGNLLDELGTLTLSEITGKKCRAYIKKRAAPVAATRELEYLRAATNFANVEGIVQGTIVLDLPRKSLPRERWLTRSEAARLIWAAWRKTESQNGTATGRHTRRHIARFILVGLYTGSRAGVICGAGFSPAAGRGYVDLDAGVFYRQAAGRAQTKKRAPPVPLSDRLLAHLRRWKRLGICKQAVVEWHGEPILRVNKTFRAVCAEAKLPDVHPHVLRHTAATWLMQAGADLWQAAGLLGMTTQTLQSVYGHHHPGLQRGAAQLLSGRRT</sequence>
<dbReference type="PROSITE" id="PS51898">
    <property type="entry name" value="TYR_RECOMBINASE"/>
    <property type="match status" value="1"/>
</dbReference>
<dbReference type="InterPro" id="IPR010998">
    <property type="entry name" value="Integrase_recombinase_N"/>
</dbReference>
<dbReference type="Gene3D" id="1.10.150.130">
    <property type="match status" value="1"/>
</dbReference>
<dbReference type="GO" id="GO:0003677">
    <property type="term" value="F:DNA binding"/>
    <property type="evidence" value="ECO:0007669"/>
    <property type="project" value="UniProtKB-UniRule"/>
</dbReference>
<dbReference type="GO" id="GO:0006310">
    <property type="term" value="P:DNA recombination"/>
    <property type="evidence" value="ECO:0007669"/>
    <property type="project" value="UniProtKB-KW"/>
</dbReference>
<dbReference type="InterPro" id="IPR013762">
    <property type="entry name" value="Integrase-like_cat_sf"/>
</dbReference>
<evidence type="ECO:0000256" key="6">
    <source>
        <dbReference type="ARBA" id="ARBA00023172"/>
    </source>
</evidence>
<keyword evidence="5 8" id="KW-0238">DNA-binding</keyword>
<dbReference type="PANTHER" id="PTHR30349:SF88">
    <property type="entry name" value="BLL1584 PROTEIN"/>
    <property type="match status" value="1"/>
</dbReference>
<feature type="domain" description="Tyr recombinase" evidence="9">
    <location>
        <begin position="170"/>
        <end position="363"/>
    </location>
</feature>
<reference evidence="11" key="1">
    <citation type="submission" date="2020-04" db="EMBL/GenBank/DDBJ databases">
        <authorList>
            <person name="Chiriac C."/>
            <person name="Salcher M."/>
            <person name="Ghai R."/>
            <person name="Kavagutti S V."/>
        </authorList>
    </citation>
    <scope>NUCLEOTIDE SEQUENCE</scope>
</reference>
<gene>
    <name evidence="11" type="ORF">UFOVP68_34</name>
</gene>
<keyword evidence="7" id="KW-0229">DNA integration</keyword>
<evidence type="ECO:0000256" key="3">
    <source>
        <dbReference type="ARBA" id="ARBA00022679"/>
    </source>
</evidence>
<evidence type="ECO:0000256" key="5">
    <source>
        <dbReference type="ARBA" id="ARBA00023125"/>
    </source>
</evidence>
<dbReference type="Gene3D" id="1.10.443.10">
    <property type="entry name" value="Intergrase catalytic core"/>
    <property type="match status" value="1"/>
</dbReference>
<dbReference type="InterPro" id="IPR002104">
    <property type="entry name" value="Integrase_catalytic"/>
</dbReference>
<protein>
    <recommendedName>
        <fullName evidence="2">Integrase</fullName>
    </recommendedName>
</protein>
<evidence type="ECO:0000256" key="8">
    <source>
        <dbReference type="PROSITE-ProRule" id="PRU01248"/>
    </source>
</evidence>
<dbReference type="InterPro" id="IPR050090">
    <property type="entry name" value="Tyrosine_recombinase_XerCD"/>
</dbReference>
<dbReference type="GO" id="GO:0015074">
    <property type="term" value="P:DNA integration"/>
    <property type="evidence" value="ECO:0007669"/>
    <property type="project" value="InterPro"/>
</dbReference>
<organism evidence="11">
    <name type="scientific">uncultured Caudovirales phage</name>
    <dbReference type="NCBI Taxonomy" id="2100421"/>
    <lineage>
        <taxon>Viruses</taxon>
        <taxon>Duplodnaviria</taxon>
        <taxon>Heunggongvirae</taxon>
        <taxon>Uroviricota</taxon>
        <taxon>Caudoviricetes</taxon>
        <taxon>Peduoviridae</taxon>
        <taxon>Maltschvirus</taxon>
        <taxon>Maltschvirus maltsch</taxon>
    </lineage>
</organism>
<dbReference type="GO" id="GO:0075713">
    <property type="term" value="P:establishment of integrated proviral latency"/>
    <property type="evidence" value="ECO:0007669"/>
    <property type="project" value="UniProtKB-KW"/>
</dbReference>
<feature type="domain" description="Core-binding (CB)" evidence="10">
    <location>
        <begin position="76"/>
        <end position="151"/>
    </location>
</feature>